<dbReference type="PROSITE" id="PS01316">
    <property type="entry name" value="ATP_P_PHORIBOSYLTR"/>
    <property type="match status" value="1"/>
</dbReference>
<comment type="subunit">
    <text evidence="5 16">Heteromultimer composed of HisG and HisZ subunits.</text>
</comment>
<evidence type="ECO:0000256" key="4">
    <source>
        <dbReference type="ARBA" id="ARBA00009489"/>
    </source>
</evidence>
<evidence type="ECO:0000256" key="9">
    <source>
        <dbReference type="ARBA" id="ARBA00022605"/>
    </source>
</evidence>
<dbReference type="GO" id="GO:0003879">
    <property type="term" value="F:ATP phosphoribosyltransferase activity"/>
    <property type="evidence" value="ECO:0007669"/>
    <property type="project" value="UniProtKB-UniRule"/>
</dbReference>
<feature type="domain" description="ATP phosphoribosyltransferase catalytic" evidence="17">
    <location>
        <begin position="57"/>
        <end position="211"/>
    </location>
</feature>
<organism evidence="18 19">
    <name type="scientific">Persephonella hydrogeniphila</name>
    <dbReference type="NCBI Taxonomy" id="198703"/>
    <lineage>
        <taxon>Bacteria</taxon>
        <taxon>Pseudomonadati</taxon>
        <taxon>Aquificota</taxon>
        <taxon>Aquificia</taxon>
        <taxon>Aquificales</taxon>
        <taxon>Hydrogenothermaceae</taxon>
        <taxon>Persephonella</taxon>
    </lineage>
</organism>
<dbReference type="NCBIfam" id="TIGR00070">
    <property type="entry name" value="hisG"/>
    <property type="match status" value="1"/>
</dbReference>
<keyword evidence="14 16" id="KW-0368">Histidine biosynthesis</keyword>
<dbReference type="GO" id="GO:0005524">
    <property type="term" value="F:ATP binding"/>
    <property type="evidence" value="ECO:0007669"/>
    <property type="project" value="UniProtKB-KW"/>
</dbReference>
<dbReference type="AlphaFoldDB" id="A0A285NLC6"/>
<evidence type="ECO:0000256" key="8">
    <source>
        <dbReference type="ARBA" id="ARBA00022490"/>
    </source>
</evidence>
<dbReference type="InterPro" id="IPR018198">
    <property type="entry name" value="ATP_PRibTrfase_CS"/>
</dbReference>
<dbReference type="OrthoDB" id="9801867at2"/>
<protein>
    <recommendedName>
        <fullName evidence="7 16">ATP phosphoribosyltransferase</fullName>
        <shortName evidence="16">ATP-PRT</shortName>
        <shortName evidence="16">ATP-PRTase</shortName>
        <ecNumber evidence="6 16">2.4.2.17</ecNumber>
    </recommendedName>
</protein>
<dbReference type="InterPro" id="IPR013820">
    <property type="entry name" value="ATP_PRibTrfase_cat"/>
</dbReference>
<evidence type="ECO:0000256" key="12">
    <source>
        <dbReference type="ARBA" id="ARBA00022741"/>
    </source>
</evidence>
<evidence type="ECO:0000256" key="16">
    <source>
        <dbReference type="HAMAP-Rule" id="MF_01018"/>
    </source>
</evidence>
<dbReference type="PANTHER" id="PTHR21403">
    <property type="entry name" value="ATP PHOSPHORIBOSYLTRANSFERASE ATP-PRTASE"/>
    <property type="match status" value="1"/>
</dbReference>
<keyword evidence="10 16" id="KW-0328">Glycosyltransferase</keyword>
<gene>
    <name evidence="16" type="primary">hisG</name>
    <name evidence="18" type="ORF">SAMN06265182_1290</name>
</gene>
<dbReference type="RefSeq" id="WP_097000467.1">
    <property type="nucleotide sequence ID" value="NZ_OBEI01000005.1"/>
</dbReference>
<dbReference type="UniPathway" id="UPA00031">
    <property type="reaction ID" value="UER00006"/>
</dbReference>
<proteinExistence type="inferred from homology"/>
<evidence type="ECO:0000256" key="14">
    <source>
        <dbReference type="ARBA" id="ARBA00023102"/>
    </source>
</evidence>
<comment type="function">
    <text evidence="15 16">Catalyzes the condensation of ATP and 5-phosphoribose 1-diphosphate to form N'-(5'-phosphoribosyl)-ATP (PR-ATP). Has a crucial role in the pathway because the rate of histidine biosynthesis seems to be controlled primarily by regulation of HisG enzymatic activity.</text>
</comment>
<keyword evidence="9 16" id="KW-0028">Amino-acid biosynthesis</keyword>
<dbReference type="Pfam" id="PF01634">
    <property type="entry name" value="HisG"/>
    <property type="match status" value="1"/>
</dbReference>
<dbReference type="HAMAP" id="MF_01018">
    <property type="entry name" value="HisG_Short"/>
    <property type="match status" value="1"/>
</dbReference>
<dbReference type="FunFam" id="3.40.190.10:FF:000008">
    <property type="entry name" value="ATP phosphoribosyltransferase"/>
    <property type="match status" value="1"/>
</dbReference>
<evidence type="ECO:0000313" key="19">
    <source>
        <dbReference type="Proteomes" id="UP000219036"/>
    </source>
</evidence>
<evidence type="ECO:0000256" key="6">
    <source>
        <dbReference type="ARBA" id="ARBA00011946"/>
    </source>
</evidence>
<dbReference type="InterPro" id="IPR024893">
    <property type="entry name" value="ATP_PRibTrfase_HisG_short"/>
</dbReference>
<comment type="domain">
    <text evidence="16">Lacks the C-terminal regulatory region which is replaced by HisZ.</text>
</comment>
<keyword evidence="13 16" id="KW-0067">ATP-binding</keyword>
<comment type="pathway">
    <text evidence="3 16">Amino-acid biosynthesis; L-histidine biosynthesis; L-histidine from 5-phospho-alpha-D-ribose 1-diphosphate: step 1/9.</text>
</comment>
<evidence type="ECO:0000259" key="17">
    <source>
        <dbReference type="Pfam" id="PF01634"/>
    </source>
</evidence>
<dbReference type="Gene3D" id="3.40.190.10">
    <property type="entry name" value="Periplasmic binding protein-like II"/>
    <property type="match status" value="2"/>
</dbReference>
<reference evidence="19" key="1">
    <citation type="submission" date="2017-09" db="EMBL/GenBank/DDBJ databases">
        <authorList>
            <person name="Varghese N."/>
            <person name="Submissions S."/>
        </authorList>
    </citation>
    <scope>NUCLEOTIDE SEQUENCE [LARGE SCALE GENOMIC DNA]</scope>
    <source>
        <strain evidence="19">DSM 15103</strain>
    </source>
</reference>
<accession>A0A285NLC6</accession>
<dbReference type="InterPro" id="IPR001348">
    <property type="entry name" value="ATP_PRibTrfase_HisG"/>
</dbReference>
<dbReference type="EC" id="2.4.2.17" evidence="6 16"/>
<keyword evidence="8 16" id="KW-0963">Cytoplasm</keyword>
<dbReference type="SUPFAM" id="SSF53850">
    <property type="entry name" value="Periplasmic binding protein-like II"/>
    <property type="match status" value="1"/>
</dbReference>
<keyword evidence="12 16" id="KW-0547">Nucleotide-binding</keyword>
<evidence type="ECO:0000256" key="13">
    <source>
        <dbReference type="ARBA" id="ARBA00022840"/>
    </source>
</evidence>
<evidence type="ECO:0000256" key="3">
    <source>
        <dbReference type="ARBA" id="ARBA00004667"/>
    </source>
</evidence>
<evidence type="ECO:0000256" key="15">
    <source>
        <dbReference type="ARBA" id="ARBA00024861"/>
    </source>
</evidence>
<sequence>MVKKLSTEKITVALPKGRLFEQTISIFNQCGILNEKPSQDSRKLILETEDFNFLLVRAKDVPTYVEYGVADIGVAGDDVLLEMKPDVYRPVDLGIGVCTIMVAGLPEDKEKYFANPTLLKIATKYPNIAKDFFGEKGIKVQIIELYGSIELAPLVGLADFIVDIVETGRTLKENGLVVIEEIRPSSAKLIVNRASYKTKNEKVMSIIEKLENMLVKG</sequence>
<evidence type="ECO:0000256" key="5">
    <source>
        <dbReference type="ARBA" id="ARBA00011496"/>
    </source>
</evidence>
<evidence type="ECO:0000256" key="11">
    <source>
        <dbReference type="ARBA" id="ARBA00022679"/>
    </source>
</evidence>
<keyword evidence="19" id="KW-1185">Reference proteome</keyword>
<evidence type="ECO:0000256" key="7">
    <source>
        <dbReference type="ARBA" id="ARBA00020998"/>
    </source>
</evidence>
<dbReference type="CDD" id="cd13595">
    <property type="entry name" value="PBP2_HisGs"/>
    <property type="match status" value="1"/>
</dbReference>
<keyword evidence="11 16" id="KW-0808">Transferase</keyword>
<dbReference type="PANTHER" id="PTHR21403:SF8">
    <property type="entry name" value="ATP PHOSPHORIBOSYLTRANSFERASE"/>
    <property type="match status" value="1"/>
</dbReference>
<name>A0A285NLC6_9AQUI</name>
<comment type="similarity">
    <text evidence="4 16">Belongs to the ATP phosphoribosyltransferase family. Short subfamily.</text>
</comment>
<dbReference type="GO" id="GO:0005737">
    <property type="term" value="C:cytoplasm"/>
    <property type="evidence" value="ECO:0007669"/>
    <property type="project" value="UniProtKB-SubCell"/>
</dbReference>
<evidence type="ECO:0000313" key="18">
    <source>
        <dbReference type="EMBL" id="SNZ08451.1"/>
    </source>
</evidence>
<dbReference type="GO" id="GO:0000105">
    <property type="term" value="P:L-histidine biosynthetic process"/>
    <property type="evidence" value="ECO:0007669"/>
    <property type="project" value="UniProtKB-UniRule"/>
</dbReference>
<evidence type="ECO:0000256" key="2">
    <source>
        <dbReference type="ARBA" id="ARBA00004496"/>
    </source>
</evidence>
<evidence type="ECO:0000256" key="1">
    <source>
        <dbReference type="ARBA" id="ARBA00000915"/>
    </source>
</evidence>
<evidence type="ECO:0000256" key="10">
    <source>
        <dbReference type="ARBA" id="ARBA00022676"/>
    </source>
</evidence>
<dbReference type="EMBL" id="OBEI01000005">
    <property type="protein sequence ID" value="SNZ08451.1"/>
    <property type="molecule type" value="Genomic_DNA"/>
</dbReference>
<dbReference type="FunFam" id="3.40.190.10:FF:000011">
    <property type="entry name" value="ATP phosphoribosyltransferase"/>
    <property type="match status" value="1"/>
</dbReference>
<dbReference type="Proteomes" id="UP000219036">
    <property type="component" value="Unassembled WGS sequence"/>
</dbReference>
<comment type="catalytic activity">
    <reaction evidence="1 16">
        <text>1-(5-phospho-beta-D-ribosyl)-ATP + diphosphate = 5-phospho-alpha-D-ribose 1-diphosphate + ATP</text>
        <dbReference type="Rhea" id="RHEA:18473"/>
        <dbReference type="ChEBI" id="CHEBI:30616"/>
        <dbReference type="ChEBI" id="CHEBI:33019"/>
        <dbReference type="ChEBI" id="CHEBI:58017"/>
        <dbReference type="ChEBI" id="CHEBI:73183"/>
        <dbReference type="EC" id="2.4.2.17"/>
    </reaction>
</comment>
<comment type="subcellular location">
    <subcellularLocation>
        <location evidence="2 16">Cytoplasm</location>
    </subcellularLocation>
</comment>